<dbReference type="EMBL" id="CP033169">
    <property type="protein sequence ID" value="AYO29505.1"/>
    <property type="molecule type" value="Genomic_DNA"/>
</dbReference>
<sequence length="82" mass="8454">MLYNDIYFTNGLIIDDQHHIGEEKNVKTGLPPMPGAMAGGDPHVAAALGAIGQMGSVWSEGGTIVAWSSLVAVAGIVGVYKS</sequence>
<reference evidence="2 3" key="1">
    <citation type="submission" date="2018-10" db="EMBL/GenBank/DDBJ databases">
        <authorList>
            <person name="Zhang X."/>
        </authorList>
    </citation>
    <scope>NUCLEOTIDE SEQUENCE [LARGE SCALE GENOMIC DNA]</scope>
    <source>
        <strain evidence="2 3">SK-G1</strain>
    </source>
</reference>
<organism evidence="2 3">
    <name type="scientific">Biomaibacter acetigenes</name>
    <dbReference type="NCBI Taxonomy" id="2316383"/>
    <lineage>
        <taxon>Bacteria</taxon>
        <taxon>Bacillati</taxon>
        <taxon>Bacillota</taxon>
        <taxon>Clostridia</taxon>
        <taxon>Thermosediminibacterales</taxon>
        <taxon>Tepidanaerobacteraceae</taxon>
        <taxon>Biomaibacter</taxon>
    </lineage>
</organism>
<keyword evidence="1" id="KW-1133">Transmembrane helix</keyword>
<keyword evidence="1" id="KW-0812">Transmembrane</keyword>
<evidence type="ECO:0000313" key="3">
    <source>
        <dbReference type="Proteomes" id="UP000280960"/>
    </source>
</evidence>
<accession>A0A3G2R2I0</accession>
<proteinExistence type="predicted"/>
<feature type="transmembrane region" description="Helical" evidence="1">
    <location>
        <begin position="64"/>
        <end position="80"/>
    </location>
</feature>
<name>A0A3G2R2I0_9FIRM</name>
<protein>
    <submittedName>
        <fullName evidence="2">Uncharacterized protein</fullName>
    </submittedName>
</protein>
<evidence type="ECO:0000313" key="2">
    <source>
        <dbReference type="EMBL" id="AYO29505.1"/>
    </source>
</evidence>
<dbReference type="KEGG" id="bacg:D2962_01790"/>
<keyword evidence="3" id="KW-1185">Reference proteome</keyword>
<dbReference type="AlphaFoldDB" id="A0A3G2R2I0"/>
<keyword evidence="1" id="KW-0472">Membrane</keyword>
<evidence type="ECO:0000256" key="1">
    <source>
        <dbReference type="SAM" id="Phobius"/>
    </source>
</evidence>
<dbReference type="RefSeq" id="WP_122013921.1">
    <property type="nucleotide sequence ID" value="NZ_CP033169.1"/>
</dbReference>
<dbReference type="Proteomes" id="UP000280960">
    <property type="component" value="Chromosome"/>
</dbReference>
<gene>
    <name evidence="2" type="ORF">D2962_01790</name>
</gene>